<protein>
    <submittedName>
        <fullName evidence="2">Uncharacterized protein</fullName>
    </submittedName>
</protein>
<feature type="compositionally biased region" description="Polar residues" evidence="1">
    <location>
        <begin position="9"/>
        <end position="49"/>
    </location>
</feature>
<dbReference type="AlphaFoldDB" id="A0A9P4GFC0"/>
<feature type="compositionally biased region" description="Low complexity" evidence="1">
    <location>
        <begin position="313"/>
        <end position="325"/>
    </location>
</feature>
<proteinExistence type="predicted"/>
<feature type="region of interest" description="Disordered" evidence="1">
    <location>
        <begin position="158"/>
        <end position="261"/>
    </location>
</feature>
<accession>A0A9P4GFC0</accession>
<dbReference type="EMBL" id="ML976617">
    <property type="protein sequence ID" value="KAF1844332.1"/>
    <property type="molecule type" value="Genomic_DNA"/>
</dbReference>
<feature type="region of interest" description="Disordered" evidence="1">
    <location>
        <begin position="1"/>
        <end position="139"/>
    </location>
</feature>
<feature type="compositionally biased region" description="Basic and acidic residues" evidence="1">
    <location>
        <begin position="130"/>
        <end position="139"/>
    </location>
</feature>
<evidence type="ECO:0000313" key="2">
    <source>
        <dbReference type="EMBL" id="KAF1844332.1"/>
    </source>
</evidence>
<feature type="compositionally biased region" description="Low complexity" evidence="1">
    <location>
        <begin position="100"/>
        <end position="119"/>
    </location>
</feature>
<keyword evidence="3" id="KW-1185">Reference proteome</keyword>
<evidence type="ECO:0000313" key="3">
    <source>
        <dbReference type="Proteomes" id="UP000800039"/>
    </source>
</evidence>
<gene>
    <name evidence="2" type="ORF">K460DRAFT_162543</name>
</gene>
<dbReference type="OrthoDB" id="5563016at2759"/>
<reference evidence="2" key="1">
    <citation type="submission" date="2020-01" db="EMBL/GenBank/DDBJ databases">
        <authorList>
            <consortium name="DOE Joint Genome Institute"/>
            <person name="Haridas S."/>
            <person name="Albert R."/>
            <person name="Binder M."/>
            <person name="Bloem J."/>
            <person name="Labutti K."/>
            <person name="Salamov A."/>
            <person name="Andreopoulos B."/>
            <person name="Baker S.E."/>
            <person name="Barry K."/>
            <person name="Bills G."/>
            <person name="Bluhm B.H."/>
            <person name="Cannon C."/>
            <person name="Castanera R."/>
            <person name="Culley D.E."/>
            <person name="Daum C."/>
            <person name="Ezra D."/>
            <person name="Gonzalez J.B."/>
            <person name="Henrissat B."/>
            <person name="Kuo A."/>
            <person name="Liang C."/>
            <person name="Lipzen A."/>
            <person name="Lutzoni F."/>
            <person name="Magnuson J."/>
            <person name="Mondo S."/>
            <person name="Nolan M."/>
            <person name="Ohm R."/>
            <person name="Pangilinan J."/>
            <person name="Park H.-J."/>
            <person name="Ramirez L."/>
            <person name="Alfaro M."/>
            <person name="Sun H."/>
            <person name="Tritt A."/>
            <person name="Yoshinaga Y."/>
            <person name="Zwiers L.-H."/>
            <person name="Turgeon B.G."/>
            <person name="Goodwin S.B."/>
            <person name="Spatafora J.W."/>
            <person name="Crous P.W."/>
            <person name="Grigoriev I.V."/>
        </authorList>
    </citation>
    <scope>NUCLEOTIDE SEQUENCE</scope>
    <source>
        <strain evidence="2">CBS 394.84</strain>
    </source>
</reference>
<comment type="caution">
    <text evidence="2">The sequence shown here is derived from an EMBL/GenBank/DDBJ whole genome shotgun (WGS) entry which is preliminary data.</text>
</comment>
<feature type="compositionally biased region" description="Polar residues" evidence="1">
    <location>
        <begin position="279"/>
        <end position="290"/>
    </location>
</feature>
<feature type="compositionally biased region" description="Polar residues" evidence="1">
    <location>
        <begin position="181"/>
        <end position="213"/>
    </location>
</feature>
<feature type="compositionally biased region" description="Polar residues" evidence="1">
    <location>
        <begin position="66"/>
        <end position="96"/>
    </location>
</feature>
<dbReference type="GeneID" id="63844146"/>
<feature type="compositionally biased region" description="Polar residues" evidence="1">
    <location>
        <begin position="232"/>
        <end position="242"/>
    </location>
</feature>
<dbReference type="Proteomes" id="UP000800039">
    <property type="component" value="Unassembled WGS sequence"/>
</dbReference>
<feature type="region of interest" description="Disordered" evidence="1">
    <location>
        <begin position="276"/>
        <end position="326"/>
    </location>
</feature>
<organism evidence="2 3">
    <name type="scientific">Cucurbitaria berberidis CBS 394.84</name>
    <dbReference type="NCBI Taxonomy" id="1168544"/>
    <lineage>
        <taxon>Eukaryota</taxon>
        <taxon>Fungi</taxon>
        <taxon>Dikarya</taxon>
        <taxon>Ascomycota</taxon>
        <taxon>Pezizomycotina</taxon>
        <taxon>Dothideomycetes</taxon>
        <taxon>Pleosporomycetidae</taxon>
        <taxon>Pleosporales</taxon>
        <taxon>Pleosporineae</taxon>
        <taxon>Cucurbitariaceae</taxon>
        <taxon>Cucurbitaria</taxon>
    </lineage>
</organism>
<name>A0A9P4GFC0_9PLEO</name>
<evidence type="ECO:0000256" key="1">
    <source>
        <dbReference type="SAM" id="MobiDB-lite"/>
    </source>
</evidence>
<sequence>MAQVLAPIVQTSGSITMSYPSSDAYQNPTTTQQPRASQTSRNQTYNNTSGGTGYRGTSAPIAPYAFSSTPQLRLENRSVSAPNPQALQQPPSQANQARLGHPSHPSSSSDSTVSTSGSSNRSLPVAPLASKDDSDLRKPVDSMASSITLSTAIPDLSLSLSLGDAPVKPSPGRYRRGAGRTDSSTSIPTGASTPTQRSPLVGTSTFGSSQPSQDVALGSSEISPPARPGHNRANSADDTQLLGSGGTDAAKRYRRRSFNGLEEKTVPTNVASLQVGANAAQSAALSTPKTATKPVSRPTSRPASSHSHERQGSAGSVSSNASARSQVCCTTKIRVITELISTPGPT</sequence>
<dbReference type="RefSeq" id="XP_040786895.1">
    <property type="nucleotide sequence ID" value="XM_040926894.1"/>
</dbReference>